<name>A0ABY7PUU3_9BACT</name>
<dbReference type="Pfam" id="PF19904">
    <property type="entry name" value="DUF6377"/>
    <property type="match status" value="1"/>
</dbReference>
<feature type="chain" id="PRO_5046172897" evidence="2">
    <location>
        <begin position="20"/>
        <end position="541"/>
    </location>
</feature>
<keyword evidence="1" id="KW-1133">Transmembrane helix</keyword>
<keyword evidence="5" id="KW-1185">Reference proteome</keyword>
<keyword evidence="2" id="KW-0732">Signal</keyword>
<gene>
    <name evidence="4" type="ORF">O9Z63_08705</name>
</gene>
<keyword evidence="1" id="KW-0812">Transmembrane</keyword>
<evidence type="ECO:0000256" key="2">
    <source>
        <dbReference type="SAM" id="SignalP"/>
    </source>
</evidence>
<dbReference type="EMBL" id="CP115396">
    <property type="protein sequence ID" value="WBO86329.1"/>
    <property type="molecule type" value="Genomic_DNA"/>
</dbReference>
<feature type="signal peptide" evidence="2">
    <location>
        <begin position="1"/>
        <end position="19"/>
    </location>
</feature>
<feature type="domain" description="DUF6377" evidence="3">
    <location>
        <begin position="257"/>
        <end position="503"/>
    </location>
</feature>
<proteinExistence type="predicted"/>
<organism evidence="4 5">
    <name type="scientific">Hymenobacter yonginensis</name>
    <dbReference type="NCBI Taxonomy" id="748197"/>
    <lineage>
        <taxon>Bacteria</taxon>
        <taxon>Pseudomonadati</taxon>
        <taxon>Bacteroidota</taxon>
        <taxon>Cytophagia</taxon>
        <taxon>Cytophagales</taxon>
        <taxon>Hymenobacteraceae</taxon>
        <taxon>Hymenobacter</taxon>
    </lineage>
</organism>
<dbReference type="Proteomes" id="UP001211872">
    <property type="component" value="Chromosome"/>
</dbReference>
<evidence type="ECO:0000259" key="3">
    <source>
        <dbReference type="Pfam" id="PF19904"/>
    </source>
</evidence>
<evidence type="ECO:0000313" key="5">
    <source>
        <dbReference type="Proteomes" id="UP001211872"/>
    </source>
</evidence>
<sequence length="541" mass="61832">MKILLLVCVLVGSALVGRAEPTAPSPLLRNLQTALAHKTRYDQQRQQRIAVLTAAFRASPANPEARFGLGLRIYEEYKAFQYDSAFVYSQQLTRLARQLDSPEKTELARLKLAFILLSSGMFKETFEELNRIRPAYLSRADRQEFYFLQARAYSDLGDFNHDQVYRPAYHTQALAYADSALRYSRPGSYEQLSVQQFRAVKTGQLAQGAALYRRIRQLPGLTLHQLAVSASTTAYIYTLQGQEDRAFALLLESAAADVKSATKETVALFQLSEYCYRRGDLENAYAFIKEARAQATFYKARQRQLEISHISSVIEGQKITIIEQQRRSLRLYAGAVTLLAVVVAAFIGVIWRQLRKLQRAGELISATNHALQERNEELARLNTGLHEASQIKQEYIGYYFHNNSRLLDRLETLKQALDTQLAGKQYGAVQKLVSGLNIRQQRQELLRGFDAVFLRLFPQFIPQFNALFQPEDQFHLPEDQLLSTELRIFALIRLGIQDSEQISRMLGYSINTIYTYKTRVKNRSIVPNEEFEARIMAIEAV</sequence>
<keyword evidence="1" id="KW-0472">Membrane</keyword>
<dbReference type="InterPro" id="IPR045957">
    <property type="entry name" value="DUF6377"/>
</dbReference>
<reference evidence="4 5" key="1">
    <citation type="journal article" date="2011" name="Int. J. Syst. Evol. Microbiol.">
        <title>Hymenobacter yonginensis sp. nov., isolated from a mesotrophic artificial lake.</title>
        <authorList>
            <person name="Joung Y."/>
            <person name="Cho S.H."/>
            <person name="Kim H."/>
            <person name="Kim S.B."/>
            <person name="Joh K."/>
        </authorList>
    </citation>
    <scope>NUCLEOTIDE SEQUENCE [LARGE SCALE GENOMIC DNA]</scope>
    <source>
        <strain evidence="4 5">KCTC 22745</strain>
    </source>
</reference>
<protein>
    <submittedName>
        <fullName evidence="4">DUF6377 domain-containing protein</fullName>
    </submittedName>
</protein>
<evidence type="ECO:0000313" key="4">
    <source>
        <dbReference type="EMBL" id="WBO86329.1"/>
    </source>
</evidence>
<accession>A0ABY7PUU3</accession>
<evidence type="ECO:0000256" key="1">
    <source>
        <dbReference type="SAM" id="Phobius"/>
    </source>
</evidence>
<feature type="transmembrane region" description="Helical" evidence="1">
    <location>
        <begin position="331"/>
        <end position="351"/>
    </location>
</feature>
<dbReference type="RefSeq" id="WP_270128911.1">
    <property type="nucleotide sequence ID" value="NZ_CP115396.1"/>
</dbReference>